<dbReference type="AlphaFoldDB" id="F6I081"/>
<feature type="compositionally biased region" description="Polar residues" evidence="1">
    <location>
        <begin position="97"/>
        <end position="112"/>
    </location>
</feature>
<dbReference type="Proteomes" id="UP000009183">
    <property type="component" value="Chromosome 2"/>
</dbReference>
<reference evidence="3" key="1">
    <citation type="journal article" date="2007" name="Nature">
        <title>The grapevine genome sequence suggests ancestral hexaploidization in major angiosperm phyla.</title>
        <authorList>
            <consortium name="The French-Italian Public Consortium for Grapevine Genome Characterization."/>
            <person name="Jaillon O."/>
            <person name="Aury J.-M."/>
            <person name="Noel B."/>
            <person name="Policriti A."/>
            <person name="Clepet C."/>
            <person name="Casagrande A."/>
            <person name="Choisne N."/>
            <person name="Aubourg S."/>
            <person name="Vitulo N."/>
            <person name="Jubin C."/>
            <person name="Vezzi A."/>
            <person name="Legeai F."/>
            <person name="Hugueney P."/>
            <person name="Dasilva C."/>
            <person name="Horner D."/>
            <person name="Mica E."/>
            <person name="Jublot D."/>
            <person name="Poulain J."/>
            <person name="Bruyere C."/>
            <person name="Billault A."/>
            <person name="Segurens B."/>
            <person name="Gouyvenoux M."/>
            <person name="Ugarte E."/>
            <person name="Cattonaro F."/>
            <person name="Anthouard V."/>
            <person name="Vico V."/>
            <person name="Del Fabbro C."/>
            <person name="Alaux M."/>
            <person name="Di Gaspero G."/>
            <person name="Dumas V."/>
            <person name="Felice N."/>
            <person name="Paillard S."/>
            <person name="Juman I."/>
            <person name="Moroldo M."/>
            <person name="Scalabrin S."/>
            <person name="Canaguier A."/>
            <person name="Le Clainche I."/>
            <person name="Malacrida G."/>
            <person name="Durand E."/>
            <person name="Pesole G."/>
            <person name="Laucou V."/>
            <person name="Chatelet P."/>
            <person name="Merdinoglu D."/>
            <person name="Delledonne M."/>
            <person name="Pezzotti M."/>
            <person name="Lecharny A."/>
            <person name="Scarpelli C."/>
            <person name="Artiguenave F."/>
            <person name="Pe M.E."/>
            <person name="Valle G."/>
            <person name="Morgante M."/>
            <person name="Caboche M."/>
            <person name="Adam-Blondon A.-F."/>
            <person name="Weissenbach J."/>
            <person name="Quetier F."/>
            <person name="Wincker P."/>
        </authorList>
    </citation>
    <scope>NUCLEOTIDE SEQUENCE [LARGE SCALE GENOMIC DNA]</scope>
    <source>
        <strain evidence="3">cv. Pinot noir / PN40024</strain>
    </source>
</reference>
<gene>
    <name evidence="2" type="ordered locus">VIT_02s0033g00880</name>
</gene>
<proteinExistence type="predicted"/>
<accession>F6I081</accession>
<dbReference type="HOGENOM" id="CLU_2150504_0_0_1"/>
<dbReference type="EMBL" id="FN596505">
    <property type="protein sequence ID" value="CCB60347.1"/>
    <property type="molecule type" value="Genomic_DNA"/>
</dbReference>
<dbReference type="InParanoid" id="F6I081"/>
<protein>
    <submittedName>
        <fullName evidence="2">Uncharacterized protein</fullName>
    </submittedName>
</protein>
<sequence length="112" mass="12033">METRGQTCCHTARKFETALIAVVRKPPSLPTTFCPCALLPKVPRSVTLKITLVIEVSSPEHPASELLSPATTLIMAPAESSSHTTFFFNSHVGQKGKWSSCSNPTGCFGNSK</sequence>
<evidence type="ECO:0000256" key="1">
    <source>
        <dbReference type="SAM" id="MobiDB-lite"/>
    </source>
</evidence>
<dbReference type="PaxDb" id="29760-VIT_02s0033g00880.t01"/>
<organism evidence="2 3">
    <name type="scientific">Vitis vinifera</name>
    <name type="common">Grape</name>
    <dbReference type="NCBI Taxonomy" id="29760"/>
    <lineage>
        <taxon>Eukaryota</taxon>
        <taxon>Viridiplantae</taxon>
        <taxon>Streptophyta</taxon>
        <taxon>Embryophyta</taxon>
        <taxon>Tracheophyta</taxon>
        <taxon>Spermatophyta</taxon>
        <taxon>Magnoliopsida</taxon>
        <taxon>eudicotyledons</taxon>
        <taxon>Gunneridae</taxon>
        <taxon>Pentapetalae</taxon>
        <taxon>rosids</taxon>
        <taxon>Vitales</taxon>
        <taxon>Vitaceae</taxon>
        <taxon>Viteae</taxon>
        <taxon>Vitis</taxon>
    </lineage>
</organism>
<dbReference type="STRING" id="29760.F6I081"/>
<evidence type="ECO:0000313" key="2">
    <source>
        <dbReference type="EMBL" id="CCB60347.1"/>
    </source>
</evidence>
<keyword evidence="3" id="KW-1185">Reference proteome</keyword>
<feature type="region of interest" description="Disordered" evidence="1">
    <location>
        <begin position="93"/>
        <end position="112"/>
    </location>
</feature>
<evidence type="ECO:0000313" key="3">
    <source>
        <dbReference type="Proteomes" id="UP000009183"/>
    </source>
</evidence>
<name>F6I081_VITVI</name>